<evidence type="ECO:0000313" key="1">
    <source>
        <dbReference type="EMBL" id="KAL0083759.1"/>
    </source>
</evidence>
<organism evidence="1 2">
    <name type="scientific">Phycomyces blakesleeanus</name>
    <dbReference type="NCBI Taxonomy" id="4837"/>
    <lineage>
        <taxon>Eukaryota</taxon>
        <taxon>Fungi</taxon>
        <taxon>Fungi incertae sedis</taxon>
        <taxon>Mucoromycota</taxon>
        <taxon>Mucoromycotina</taxon>
        <taxon>Mucoromycetes</taxon>
        <taxon>Mucorales</taxon>
        <taxon>Phycomycetaceae</taxon>
        <taxon>Phycomyces</taxon>
    </lineage>
</organism>
<dbReference type="Proteomes" id="UP001448207">
    <property type="component" value="Unassembled WGS sequence"/>
</dbReference>
<gene>
    <name evidence="1" type="ORF">J3Q64DRAFT_1143575</name>
</gene>
<proteinExistence type="predicted"/>
<dbReference type="Gene3D" id="1.25.40.10">
    <property type="entry name" value="Tetratricopeptide repeat domain"/>
    <property type="match status" value="1"/>
</dbReference>
<dbReference type="SUPFAM" id="SSF48452">
    <property type="entry name" value="TPR-like"/>
    <property type="match status" value="1"/>
</dbReference>
<dbReference type="InterPro" id="IPR011990">
    <property type="entry name" value="TPR-like_helical_dom_sf"/>
</dbReference>
<keyword evidence="2" id="KW-1185">Reference proteome</keyword>
<reference evidence="1 2" key="1">
    <citation type="submission" date="2024-04" db="EMBL/GenBank/DDBJ databases">
        <title>Symmetric and asymmetric DNA N6-adenine methylation regulates different biological responses in Mucorales.</title>
        <authorList>
            <consortium name="Lawrence Berkeley National Laboratory"/>
            <person name="Lax C."/>
            <person name="Mondo S.J."/>
            <person name="Osorio-Concepcion M."/>
            <person name="Muszewska A."/>
            <person name="Corrochano-Luque M."/>
            <person name="Gutierrez G."/>
            <person name="Riley R."/>
            <person name="Lipzen A."/>
            <person name="Guo J."/>
            <person name="Hundley H."/>
            <person name="Amirebrahimi M."/>
            <person name="Ng V."/>
            <person name="Lorenzo-Gutierrez D."/>
            <person name="Binder U."/>
            <person name="Yang J."/>
            <person name="Song Y."/>
            <person name="Canovas D."/>
            <person name="Navarro E."/>
            <person name="Freitag M."/>
            <person name="Gabaldon T."/>
            <person name="Grigoriev I.V."/>
            <person name="Corrochano L.M."/>
            <person name="Nicolas F.E."/>
            <person name="Garre V."/>
        </authorList>
    </citation>
    <scope>NUCLEOTIDE SEQUENCE [LARGE SCALE GENOMIC DNA]</scope>
    <source>
        <strain evidence="1 2">L51</strain>
    </source>
</reference>
<name>A0ABR3AWX9_PHYBL</name>
<dbReference type="EMBL" id="JBCLYO010000013">
    <property type="protein sequence ID" value="KAL0083759.1"/>
    <property type="molecule type" value="Genomic_DNA"/>
</dbReference>
<sequence>MGKRAVYGIQFSDRTHYGDLIAQKQLLLKHYEKTKLDTTNLLLEIAELYIERCDDLDDKLSEDEIERDLNEYLQKAIRICNNVYRKKGHEDMILARIYELLIQCYKKLDFHESAVGGCKKLLVILKRNSPVDISRIQRVYKTLGDLYYTNGHNQKEALFSDFQNAWENYSLERDVLEALKESTDSCDETFSRLILSSNVNMGVILSKIHDPEFKAERFFVAATELAQKLNDPEAERECWHEFGKFFQRNGRWDSAMMCQKKEIKITKMLNLKEEEVACRIDNIKLYLEIEKFDECKKHFKRIKDLTTELEDESLHSEITSLVWDIESIHKEIKEVPLEEPLGRAKLYLELGKRNLP</sequence>
<evidence type="ECO:0000313" key="2">
    <source>
        <dbReference type="Proteomes" id="UP001448207"/>
    </source>
</evidence>
<accession>A0ABR3AWX9</accession>
<comment type="caution">
    <text evidence="1">The sequence shown here is derived from an EMBL/GenBank/DDBJ whole genome shotgun (WGS) entry which is preliminary data.</text>
</comment>
<protein>
    <submittedName>
        <fullName evidence="1">Uncharacterized protein</fullName>
    </submittedName>
</protein>